<reference evidence="4" key="1">
    <citation type="submission" date="2023-01" db="EMBL/GenBank/DDBJ databases">
        <title>Genome assembly of the deep-sea coral Lophelia pertusa.</title>
        <authorList>
            <person name="Herrera S."/>
            <person name="Cordes E."/>
        </authorList>
    </citation>
    <scope>NUCLEOTIDE SEQUENCE</scope>
    <source>
        <strain evidence="4">USNM1676648</strain>
        <tissue evidence="4">Polyp</tissue>
    </source>
</reference>
<organism evidence="4 5">
    <name type="scientific">Desmophyllum pertusum</name>
    <dbReference type="NCBI Taxonomy" id="174260"/>
    <lineage>
        <taxon>Eukaryota</taxon>
        <taxon>Metazoa</taxon>
        <taxon>Cnidaria</taxon>
        <taxon>Anthozoa</taxon>
        <taxon>Hexacorallia</taxon>
        <taxon>Scleractinia</taxon>
        <taxon>Caryophylliina</taxon>
        <taxon>Caryophylliidae</taxon>
        <taxon>Desmophyllum</taxon>
    </lineage>
</organism>
<keyword evidence="2" id="KW-1015">Disulfide bond</keyword>
<evidence type="ECO:0000256" key="2">
    <source>
        <dbReference type="ARBA" id="ARBA00023157"/>
    </source>
</evidence>
<dbReference type="Proteomes" id="UP001163046">
    <property type="component" value="Unassembled WGS sequence"/>
</dbReference>
<dbReference type="AlphaFoldDB" id="A0A9W9ZQV5"/>
<dbReference type="Gene3D" id="2.60.120.200">
    <property type="match status" value="1"/>
</dbReference>
<proteinExistence type="predicted"/>
<name>A0A9W9ZQV5_9CNID</name>
<keyword evidence="1" id="KW-0732">Signal</keyword>
<sequence length="143" mass="15724">MLCWVYPESSAVSGPLFHYTDYNPNAIGGVKLWINSGRLDAHFEESYGITTTEPLALNKWHYVGSSYDGNTGMASLWLNGTSVESQNISYITLATGYNVRMGEIDGNRFFKGRITAMQVYDVALTAEQINAVKDAGRGLLAND</sequence>
<dbReference type="EMBL" id="MU825877">
    <property type="protein sequence ID" value="KAJ7386242.1"/>
    <property type="molecule type" value="Genomic_DNA"/>
</dbReference>
<feature type="domain" description="LamG-like jellyroll fold" evidence="3">
    <location>
        <begin position="4"/>
        <end position="127"/>
    </location>
</feature>
<dbReference type="SUPFAM" id="SSF49899">
    <property type="entry name" value="Concanavalin A-like lectins/glucanases"/>
    <property type="match status" value="1"/>
</dbReference>
<comment type="caution">
    <text evidence="4">The sequence shown here is derived from an EMBL/GenBank/DDBJ whole genome shotgun (WGS) entry which is preliminary data.</text>
</comment>
<dbReference type="SMART" id="SM00560">
    <property type="entry name" value="LamGL"/>
    <property type="match status" value="1"/>
</dbReference>
<evidence type="ECO:0000313" key="5">
    <source>
        <dbReference type="Proteomes" id="UP001163046"/>
    </source>
</evidence>
<gene>
    <name evidence="4" type="ORF">OS493_010641</name>
</gene>
<dbReference type="InterPro" id="IPR006558">
    <property type="entry name" value="LamG-like"/>
</dbReference>
<dbReference type="PANTHER" id="PTHR47635">
    <property type="entry name" value="CUB DOMAIN-CONTAINING PROTEIN"/>
    <property type="match status" value="1"/>
</dbReference>
<dbReference type="InterPro" id="IPR013320">
    <property type="entry name" value="ConA-like_dom_sf"/>
</dbReference>
<dbReference type="OrthoDB" id="5988334at2759"/>
<dbReference type="PANTHER" id="PTHR47635:SF2">
    <property type="entry name" value="LAMG-LIKE JELLYROLL FOLD DOMAIN-CONTAINING PROTEIN"/>
    <property type="match status" value="1"/>
</dbReference>
<dbReference type="Pfam" id="PF13385">
    <property type="entry name" value="Laminin_G_3"/>
    <property type="match status" value="1"/>
</dbReference>
<protein>
    <recommendedName>
        <fullName evidence="3">LamG-like jellyroll fold domain-containing protein</fullName>
    </recommendedName>
</protein>
<evidence type="ECO:0000259" key="3">
    <source>
        <dbReference type="SMART" id="SM00560"/>
    </source>
</evidence>
<keyword evidence="5" id="KW-1185">Reference proteome</keyword>
<evidence type="ECO:0000313" key="4">
    <source>
        <dbReference type="EMBL" id="KAJ7386242.1"/>
    </source>
</evidence>
<accession>A0A9W9ZQV5</accession>
<evidence type="ECO:0000256" key="1">
    <source>
        <dbReference type="ARBA" id="ARBA00022729"/>
    </source>
</evidence>